<organism evidence="2 3">
    <name type="scientific">Volvox africanus</name>
    <dbReference type="NCBI Taxonomy" id="51714"/>
    <lineage>
        <taxon>Eukaryota</taxon>
        <taxon>Viridiplantae</taxon>
        <taxon>Chlorophyta</taxon>
        <taxon>core chlorophytes</taxon>
        <taxon>Chlorophyceae</taxon>
        <taxon>CS clade</taxon>
        <taxon>Chlamydomonadales</taxon>
        <taxon>Volvocaceae</taxon>
        <taxon>Volvox</taxon>
    </lineage>
</organism>
<keyword evidence="1" id="KW-0175">Coiled coil</keyword>
<evidence type="ECO:0000256" key="1">
    <source>
        <dbReference type="SAM" id="Coils"/>
    </source>
</evidence>
<evidence type="ECO:0000313" key="3">
    <source>
        <dbReference type="Proteomes" id="UP000747399"/>
    </source>
</evidence>
<gene>
    <name evidence="2" type="ORF">Vafri_3838</name>
</gene>
<dbReference type="EMBL" id="BNCO01000004">
    <property type="protein sequence ID" value="GIL46990.1"/>
    <property type="molecule type" value="Genomic_DNA"/>
</dbReference>
<comment type="caution">
    <text evidence="2">The sequence shown here is derived from an EMBL/GenBank/DDBJ whole genome shotgun (WGS) entry which is preliminary data.</text>
</comment>
<protein>
    <submittedName>
        <fullName evidence="2">Uncharacterized protein</fullName>
    </submittedName>
</protein>
<dbReference type="Proteomes" id="UP000747399">
    <property type="component" value="Unassembled WGS sequence"/>
</dbReference>
<dbReference type="AlphaFoldDB" id="A0A8J4ASH6"/>
<name>A0A8J4ASH6_9CHLO</name>
<accession>A0A8J4ASH6</accession>
<sequence>MAALVSTIEAGVLMLTTLFGLSTSIADFIYRELMSNPREAVGSAIRVLGYAASRVAVGKFIEQDELRVFYKRPEELTSMALSILNKEGPPLRSADTKATELEKMVISQNAQLAAKDALISQLRTKLEDAKAGPGSQVAVAQGVDLNVGQLERTSEQLTASEVALVAQLEDLRHQVSALKKERDEHVDTLHATEAKHQQVLEHLNEQVAVLQQQLEAQSAQLMQQGAVRLELTKEALKPAVELITAPLQTRNSEWDSLLVRARTLKKTPGCAQPHLPPPSASAAHTAAAAAVGRLSDMLQQQGHRSSSEATAAAVTPRSLEAVTPVYHAGSECRLLGQSATAASSTTSTDLEDIDTLYQLPKMPMRPIFSTNV</sequence>
<evidence type="ECO:0000313" key="2">
    <source>
        <dbReference type="EMBL" id="GIL46990.1"/>
    </source>
</evidence>
<feature type="coiled-coil region" evidence="1">
    <location>
        <begin position="161"/>
        <end position="220"/>
    </location>
</feature>
<proteinExistence type="predicted"/>
<keyword evidence="3" id="KW-1185">Reference proteome</keyword>
<reference evidence="2" key="1">
    <citation type="journal article" date="2021" name="Proc. Natl. Acad. Sci. U.S.A.">
        <title>Three genomes in the algal genus Volvox reveal the fate of a haploid sex-determining region after a transition to homothallism.</title>
        <authorList>
            <person name="Yamamoto K."/>
            <person name="Hamaji T."/>
            <person name="Kawai-Toyooka H."/>
            <person name="Matsuzaki R."/>
            <person name="Takahashi F."/>
            <person name="Nishimura Y."/>
            <person name="Kawachi M."/>
            <person name="Noguchi H."/>
            <person name="Minakuchi Y."/>
            <person name="Umen J.G."/>
            <person name="Toyoda A."/>
            <person name="Nozaki H."/>
        </authorList>
    </citation>
    <scope>NUCLEOTIDE SEQUENCE</scope>
    <source>
        <strain evidence="2">NIES-3780</strain>
    </source>
</reference>